<dbReference type="SUPFAM" id="SSF53955">
    <property type="entry name" value="Lysozyme-like"/>
    <property type="match status" value="1"/>
</dbReference>
<dbReference type="PRINTS" id="PR00749">
    <property type="entry name" value="LYSOZYMEG"/>
</dbReference>
<evidence type="ECO:0000313" key="2">
    <source>
        <dbReference type="EMBL" id="MCE5171345.1"/>
    </source>
</evidence>
<evidence type="ECO:0000313" key="3">
    <source>
        <dbReference type="Proteomes" id="UP001199916"/>
    </source>
</evidence>
<feature type="domain" description="Transglycosylase SLT" evidence="1">
    <location>
        <begin position="45"/>
        <end position="158"/>
    </location>
</feature>
<accession>A0ABS8YLZ5</accession>
<dbReference type="PANTHER" id="PTHR37423">
    <property type="entry name" value="SOLUBLE LYTIC MUREIN TRANSGLYCOSYLASE-RELATED"/>
    <property type="match status" value="1"/>
</dbReference>
<dbReference type="EMBL" id="JAJNBZ010000016">
    <property type="protein sequence ID" value="MCE5171345.1"/>
    <property type="molecule type" value="Genomic_DNA"/>
</dbReference>
<dbReference type="Pfam" id="PF01464">
    <property type="entry name" value="SLT"/>
    <property type="match status" value="1"/>
</dbReference>
<comment type="caution">
    <text evidence="2">The sequence shown here is derived from an EMBL/GenBank/DDBJ whole genome shotgun (WGS) entry which is preliminary data.</text>
</comment>
<dbReference type="RefSeq" id="WP_019422822.1">
    <property type="nucleotide sequence ID" value="NZ_JAJNBZ010000016.1"/>
</dbReference>
<keyword evidence="3" id="KW-1185">Reference proteome</keyword>
<gene>
    <name evidence="2" type="ORF">LQV63_18755</name>
</gene>
<dbReference type="InterPro" id="IPR002152">
    <property type="entry name" value="Glyco_hydro_23"/>
</dbReference>
<evidence type="ECO:0000259" key="1">
    <source>
        <dbReference type="Pfam" id="PF01464"/>
    </source>
</evidence>
<dbReference type="Proteomes" id="UP001199916">
    <property type="component" value="Unassembled WGS sequence"/>
</dbReference>
<organism evidence="2 3">
    <name type="scientific">Paenibacillus profundus</name>
    <dbReference type="NCBI Taxonomy" id="1173085"/>
    <lineage>
        <taxon>Bacteria</taxon>
        <taxon>Bacillati</taxon>
        <taxon>Bacillota</taxon>
        <taxon>Bacilli</taxon>
        <taxon>Bacillales</taxon>
        <taxon>Paenibacillaceae</taxon>
        <taxon>Paenibacillus</taxon>
    </lineage>
</organism>
<name>A0ABS8YLZ5_9BACL</name>
<dbReference type="InterPro" id="IPR023346">
    <property type="entry name" value="Lysozyme-like_dom_sf"/>
</dbReference>
<sequence>MNRVMKVLRKKRVLLSLFLGLLFILFVQSQWLGRWMYPIPYENEIRKHAAKYKVDPLLVAAIIRVETNFQAGRESRKGAIGVMQLMPETATWAMEQLQLQRHWTMDELKNEVDPSIHLGTWYLNSLYKQFNGNWIAAIAAYNAGPGNVNKWMRTQVWDGQYETAKNQIPYGETKLYVQRVIHYYDKYKDIYPTPLK</sequence>
<dbReference type="PANTHER" id="PTHR37423:SF2">
    <property type="entry name" value="MEMBRANE-BOUND LYTIC MUREIN TRANSGLYCOSYLASE C"/>
    <property type="match status" value="1"/>
</dbReference>
<reference evidence="2 3" key="1">
    <citation type="submission" date="2021-11" db="EMBL/GenBank/DDBJ databases">
        <title>Draft genome sequence of Paenibacillus profundus YoMME, a new Gram-positive bacteria with exoelectrogenic properties.</title>
        <authorList>
            <person name="Hubenova Y."/>
            <person name="Hubenova E."/>
            <person name="Manasiev Y."/>
            <person name="Peykov S."/>
            <person name="Mitov M."/>
        </authorList>
    </citation>
    <scope>NUCLEOTIDE SEQUENCE [LARGE SCALE GENOMIC DNA]</scope>
    <source>
        <strain evidence="2 3">YoMME</strain>
    </source>
</reference>
<dbReference type="CDD" id="cd16896">
    <property type="entry name" value="LT_Slt70-like"/>
    <property type="match status" value="1"/>
</dbReference>
<protein>
    <submittedName>
        <fullName evidence="2">Lytic transglycosylase domain-containing protein</fullName>
    </submittedName>
</protein>
<dbReference type="Gene3D" id="1.10.530.10">
    <property type="match status" value="1"/>
</dbReference>
<proteinExistence type="predicted"/>
<dbReference type="InterPro" id="IPR008258">
    <property type="entry name" value="Transglycosylase_SLT_dom_1"/>
</dbReference>